<name>A0A8S1RHX0_9CILI</name>
<comment type="caution">
    <text evidence="2">The sequence shown here is derived from an EMBL/GenBank/DDBJ whole genome shotgun (WGS) entry which is preliminary data.</text>
</comment>
<dbReference type="GO" id="GO:0016226">
    <property type="term" value="P:iron-sulfur cluster assembly"/>
    <property type="evidence" value="ECO:0007669"/>
    <property type="project" value="TreeGrafter"/>
</dbReference>
<dbReference type="PROSITE" id="PS50294">
    <property type="entry name" value="WD_REPEATS_REGION"/>
    <property type="match status" value="1"/>
</dbReference>
<proteinExistence type="predicted"/>
<feature type="repeat" description="WD" evidence="1">
    <location>
        <begin position="69"/>
        <end position="101"/>
    </location>
</feature>
<evidence type="ECO:0000256" key="1">
    <source>
        <dbReference type="PROSITE-ProRule" id="PRU00221"/>
    </source>
</evidence>
<dbReference type="PANTHER" id="PTHR19920">
    <property type="entry name" value="WD40 PROTEIN CIAO1"/>
    <property type="match status" value="1"/>
</dbReference>
<sequence>MFNKVKLEKNSQNNNNFSYELIGVKYPYLKKPCQLIKINQVLSKVIVGQNCELSIYQFNSGKLKFISITNAHLQTINCIMFLLKSNQLISGSSDSTLAIWSTQGICSNKYQMKLKGNKFSVLCIILNFEENLLVSGNSDESLRFWSYQNTWKNFQTIVTHTGKVFNLYFNKECQQLISASEHQIQILNQCPNTKKWDIVYRIKTNYEDYSICFIDNCFISFLPKKSRFIIINHFNQRTKNIYKFSEILIQDGSKCEGNFNQQYINQKYILVVKSCNWIHLIDFSNKQEFRLHQSIKFLNSNISGSLSDDGEFLITWDSTSEELHIRQYF</sequence>
<dbReference type="OrthoDB" id="284782at2759"/>
<dbReference type="SMART" id="SM00320">
    <property type="entry name" value="WD40"/>
    <property type="match status" value="3"/>
</dbReference>
<feature type="repeat" description="WD" evidence="1">
    <location>
        <begin position="114"/>
        <end position="149"/>
    </location>
</feature>
<dbReference type="InterPro" id="IPR001680">
    <property type="entry name" value="WD40_rpt"/>
</dbReference>
<keyword evidence="1" id="KW-0853">WD repeat</keyword>
<gene>
    <name evidence="2" type="ORF">PSON_ATCC_30995.1.T1790024</name>
</gene>
<keyword evidence="3" id="KW-1185">Reference proteome</keyword>
<accession>A0A8S1RHX0</accession>
<evidence type="ECO:0000313" key="2">
    <source>
        <dbReference type="EMBL" id="CAD8127698.1"/>
    </source>
</evidence>
<dbReference type="PROSITE" id="PS50082">
    <property type="entry name" value="WD_REPEATS_2"/>
    <property type="match status" value="2"/>
</dbReference>
<reference evidence="2" key="1">
    <citation type="submission" date="2021-01" db="EMBL/GenBank/DDBJ databases">
        <authorList>
            <consortium name="Genoscope - CEA"/>
            <person name="William W."/>
        </authorList>
    </citation>
    <scope>NUCLEOTIDE SEQUENCE</scope>
</reference>
<protein>
    <submittedName>
        <fullName evidence="2">Uncharacterized protein</fullName>
    </submittedName>
</protein>
<dbReference type="AlphaFoldDB" id="A0A8S1RHX0"/>
<dbReference type="EMBL" id="CAJJDN010000179">
    <property type="protein sequence ID" value="CAD8127698.1"/>
    <property type="molecule type" value="Genomic_DNA"/>
</dbReference>
<dbReference type="Proteomes" id="UP000692954">
    <property type="component" value="Unassembled WGS sequence"/>
</dbReference>
<dbReference type="PANTHER" id="PTHR19920:SF0">
    <property type="entry name" value="CYTOSOLIC IRON-SULFUR PROTEIN ASSEMBLY PROTEIN CIAO1-RELATED"/>
    <property type="match status" value="1"/>
</dbReference>
<dbReference type="GO" id="GO:0097361">
    <property type="term" value="C:cytosolic [4Fe-4S] assembly targeting complex"/>
    <property type="evidence" value="ECO:0007669"/>
    <property type="project" value="TreeGrafter"/>
</dbReference>
<dbReference type="Pfam" id="PF00400">
    <property type="entry name" value="WD40"/>
    <property type="match status" value="2"/>
</dbReference>
<evidence type="ECO:0000313" key="3">
    <source>
        <dbReference type="Proteomes" id="UP000692954"/>
    </source>
</evidence>
<organism evidence="2 3">
    <name type="scientific">Paramecium sonneborni</name>
    <dbReference type="NCBI Taxonomy" id="65129"/>
    <lineage>
        <taxon>Eukaryota</taxon>
        <taxon>Sar</taxon>
        <taxon>Alveolata</taxon>
        <taxon>Ciliophora</taxon>
        <taxon>Intramacronucleata</taxon>
        <taxon>Oligohymenophorea</taxon>
        <taxon>Peniculida</taxon>
        <taxon>Parameciidae</taxon>
        <taxon>Paramecium</taxon>
    </lineage>
</organism>